<evidence type="ECO:0000259" key="1">
    <source>
        <dbReference type="Pfam" id="PF12146"/>
    </source>
</evidence>
<dbReference type="GO" id="GO:0016787">
    <property type="term" value="F:hydrolase activity"/>
    <property type="evidence" value="ECO:0007669"/>
    <property type="project" value="UniProtKB-KW"/>
</dbReference>
<reference evidence="2 3" key="1">
    <citation type="submission" date="2018-04" db="EMBL/GenBank/DDBJ databases">
        <title>Pseudomonas sp. nov., isolated from mangrove soil.</title>
        <authorList>
            <person name="Chen C."/>
        </authorList>
    </citation>
    <scope>NUCLEOTIDE SEQUENCE [LARGE SCALE GENOMIC DNA]</scope>
    <source>
        <strain evidence="2 3">TC-11</strain>
    </source>
</reference>
<dbReference type="InterPro" id="IPR051044">
    <property type="entry name" value="MAG_DAG_Lipase"/>
</dbReference>
<gene>
    <name evidence="2" type="ORF">DBO85_10260</name>
</gene>
<dbReference type="OrthoDB" id="9779853at2"/>
<dbReference type="Proteomes" id="UP000244064">
    <property type="component" value="Unassembled WGS sequence"/>
</dbReference>
<dbReference type="Pfam" id="PF12146">
    <property type="entry name" value="Hydrolase_4"/>
    <property type="match status" value="1"/>
</dbReference>
<evidence type="ECO:0000313" key="3">
    <source>
        <dbReference type="Proteomes" id="UP000244064"/>
    </source>
</evidence>
<dbReference type="PANTHER" id="PTHR11614">
    <property type="entry name" value="PHOSPHOLIPASE-RELATED"/>
    <property type="match status" value="1"/>
</dbReference>
<proteinExistence type="predicted"/>
<evidence type="ECO:0000313" key="2">
    <source>
        <dbReference type="EMBL" id="PTU74462.1"/>
    </source>
</evidence>
<accession>A0A2T5P9T2</accession>
<organism evidence="2 3">
    <name type="scientific">Pseudomonas mangrovi</name>
    <dbReference type="NCBI Taxonomy" id="2161748"/>
    <lineage>
        <taxon>Bacteria</taxon>
        <taxon>Pseudomonadati</taxon>
        <taxon>Pseudomonadota</taxon>
        <taxon>Gammaproteobacteria</taxon>
        <taxon>Pseudomonadales</taxon>
        <taxon>Pseudomonadaceae</taxon>
        <taxon>Pseudomonas</taxon>
    </lineage>
</organism>
<keyword evidence="2" id="KW-0378">Hydrolase</keyword>
<dbReference type="RefSeq" id="WP_108107159.1">
    <property type="nucleotide sequence ID" value="NZ_QASN01000017.1"/>
</dbReference>
<dbReference type="Gene3D" id="3.40.50.1820">
    <property type="entry name" value="alpha/beta hydrolase"/>
    <property type="match status" value="1"/>
</dbReference>
<dbReference type="InterPro" id="IPR022742">
    <property type="entry name" value="Hydrolase_4"/>
</dbReference>
<dbReference type="SUPFAM" id="SSF53474">
    <property type="entry name" value="alpha/beta-Hydrolases"/>
    <property type="match status" value="1"/>
</dbReference>
<feature type="domain" description="Serine aminopeptidase S33" evidence="1">
    <location>
        <begin position="72"/>
        <end position="272"/>
    </location>
</feature>
<dbReference type="InterPro" id="IPR029058">
    <property type="entry name" value="AB_hydrolase_fold"/>
</dbReference>
<name>A0A2T5P9T2_9PSED</name>
<comment type="caution">
    <text evidence="2">The sequence shown here is derived from an EMBL/GenBank/DDBJ whole genome shotgun (WGS) entry which is preliminary data.</text>
</comment>
<dbReference type="AlphaFoldDB" id="A0A2T5P9T2"/>
<sequence>MRKIYIALAAWPVALGLFAAALIGFGGPAQPAPLASVGKAFEEVDFSDLPAPRQYLARDGVLLSYALYPAAHRRASVVLVHGSAADFASLHPLARHLRDNGYDVYSLDVRGHGHSGEKGRIDYIGQLEDDLDDFLASVNPAGPRLLGGFSAGGGFALRYAGSARQKSFAGYLLLAPFVHHEAPNARPDAGGWVSVGLPRIAGLAGLNALGIDHFNHLPVLRFALSDAASGHATPFYDYDLAFNFRGPEQYPQGLQNLGQPMAVVAGNADEIFVSDTLEDIFSVSPVQVPVTLVPELDHVGVTVDPAGHAAATAALERLLGSAQPMIGSRP</sequence>
<dbReference type="EMBL" id="QASN01000017">
    <property type="protein sequence ID" value="PTU74462.1"/>
    <property type="molecule type" value="Genomic_DNA"/>
</dbReference>
<protein>
    <submittedName>
        <fullName evidence="2">Alpha/beta hydrolase</fullName>
    </submittedName>
</protein>
<keyword evidence="3" id="KW-1185">Reference proteome</keyword>